<organism evidence="5 6">
    <name type="scientific">Paenibacillus oryzae</name>
    <dbReference type="NCBI Taxonomy" id="1844972"/>
    <lineage>
        <taxon>Bacteria</taxon>
        <taxon>Bacillati</taxon>
        <taxon>Bacillota</taxon>
        <taxon>Bacilli</taxon>
        <taxon>Bacillales</taxon>
        <taxon>Paenibacillaceae</taxon>
        <taxon>Paenibacillus</taxon>
    </lineage>
</organism>
<dbReference type="InterPro" id="IPR050309">
    <property type="entry name" value="Type-B_Carboxylest/Lipase"/>
</dbReference>
<protein>
    <recommendedName>
        <fullName evidence="3">Carboxylic ester hydrolase</fullName>
        <ecNumber evidence="3">3.1.1.-</ecNumber>
    </recommendedName>
</protein>
<dbReference type="InterPro" id="IPR002018">
    <property type="entry name" value="CarbesteraseB"/>
</dbReference>
<dbReference type="InterPro" id="IPR019819">
    <property type="entry name" value="Carboxylesterase_B_CS"/>
</dbReference>
<comment type="caution">
    <text evidence="5">The sequence shown here is derived from an EMBL/GenBank/DDBJ whole genome shotgun (WGS) entry which is preliminary data.</text>
</comment>
<evidence type="ECO:0000256" key="2">
    <source>
        <dbReference type="ARBA" id="ARBA00022801"/>
    </source>
</evidence>
<dbReference type="InterPro" id="IPR019826">
    <property type="entry name" value="Carboxylesterase_B_AS"/>
</dbReference>
<dbReference type="EC" id="3.1.1.-" evidence="3"/>
<sequence>MLRMVTVEHGQVQGLPAADPRITSFKGIPFAAPPTGKNRWRAPQPLSNWSGVLKAFDFAPTSMQPKTVIDDNNIYTREWSVDPDLPMNEDCLYLNVWTPAKQADEKLPVFVWYFGGGLQVGHTAEMEFDGERIARRGIVVVTINYRLNAFGFLCHPEITAEAPHAPANFGHLDQQAGTRWVKENIAAFGGDPDRITIGGQSAGGGSVLSHLTSPQNKALFQRAVIMSGIANELYPKVFVPAVRKELKDAEQEGMEFFRFLGVSSLDEARELDAEYLRDKALEYKGFWGTVIDGQFCIGDPFTRFIESKRELVPVMLGHTSSEFWTRPVAGMMEELREMAGELFGEDAPAFLKLCEADKGNLEHALQLASVRMIQHAILLAITANSSAPSPSPLYYYNFDAEIPGWDNPGTFHSVDLWFFFETLAKCWRPFVGKHYDIARIMCNYLSNFIATGDPNGQDANGKAMPHWMPCTTEQPYLMEFGDQAGLQRADGNPLLAFLVQHYFGKPAIAASQR</sequence>
<dbReference type="PROSITE" id="PS00122">
    <property type="entry name" value="CARBOXYLESTERASE_B_1"/>
    <property type="match status" value="1"/>
</dbReference>
<feature type="domain" description="Carboxylesterase type B" evidence="4">
    <location>
        <begin position="4"/>
        <end position="323"/>
    </location>
</feature>
<dbReference type="EMBL" id="LYPA01000065">
    <property type="protein sequence ID" value="OBR64181.1"/>
    <property type="molecule type" value="Genomic_DNA"/>
</dbReference>
<dbReference type="SUPFAM" id="SSF53474">
    <property type="entry name" value="alpha/beta-Hydrolases"/>
    <property type="match status" value="1"/>
</dbReference>
<evidence type="ECO:0000259" key="4">
    <source>
        <dbReference type="Pfam" id="PF00135"/>
    </source>
</evidence>
<evidence type="ECO:0000256" key="3">
    <source>
        <dbReference type="RuleBase" id="RU361235"/>
    </source>
</evidence>
<keyword evidence="2 3" id="KW-0378">Hydrolase</keyword>
<gene>
    <name evidence="5" type="ORF">A7K91_11655</name>
</gene>
<dbReference type="InterPro" id="IPR029058">
    <property type="entry name" value="AB_hydrolase_fold"/>
</dbReference>
<dbReference type="Proteomes" id="UP000092024">
    <property type="component" value="Unassembled WGS sequence"/>
</dbReference>
<name>A0A1A5YEW5_9BACL</name>
<dbReference type="STRING" id="1844972.A7K91_11655"/>
<dbReference type="OrthoDB" id="9775851at2"/>
<proteinExistence type="inferred from homology"/>
<comment type="similarity">
    <text evidence="1 3">Belongs to the type-B carboxylesterase/lipase family.</text>
</comment>
<accession>A0A1A5YEW5</accession>
<dbReference type="PANTHER" id="PTHR11559">
    <property type="entry name" value="CARBOXYLESTERASE"/>
    <property type="match status" value="1"/>
</dbReference>
<feature type="domain" description="Carboxylesterase type B" evidence="4">
    <location>
        <begin position="366"/>
        <end position="484"/>
    </location>
</feature>
<dbReference type="Gene3D" id="3.40.50.1820">
    <property type="entry name" value="alpha/beta hydrolase"/>
    <property type="match status" value="1"/>
</dbReference>
<dbReference type="PROSITE" id="PS00941">
    <property type="entry name" value="CARBOXYLESTERASE_B_2"/>
    <property type="match status" value="1"/>
</dbReference>
<dbReference type="GO" id="GO:0016787">
    <property type="term" value="F:hydrolase activity"/>
    <property type="evidence" value="ECO:0007669"/>
    <property type="project" value="UniProtKB-KW"/>
</dbReference>
<evidence type="ECO:0000313" key="6">
    <source>
        <dbReference type="Proteomes" id="UP000092024"/>
    </source>
</evidence>
<evidence type="ECO:0000256" key="1">
    <source>
        <dbReference type="ARBA" id="ARBA00005964"/>
    </source>
</evidence>
<reference evidence="5 6" key="1">
    <citation type="submission" date="2016-05" db="EMBL/GenBank/DDBJ databases">
        <title>Paenibacillus oryzae. sp. nov., isolated from the rice root.</title>
        <authorList>
            <person name="Zhang J."/>
            <person name="Zhang X."/>
        </authorList>
    </citation>
    <scope>NUCLEOTIDE SEQUENCE [LARGE SCALE GENOMIC DNA]</scope>
    <source>
        <strain evidence="5 6">1DrF-4</strain>
    </source>
</reference>
<dbReference type="AlphaFoldDB" id="A0A1A5YEW5"/>
<keyword evidence="6" id="KW-1185">Reference proteome</keyword>
<dbReference type="Pfam" id="PF00135">
    <property type="entry name" value="COesterase"/>
    <property type="match status" value="2"/>
</dbReference>
<evidence type="ECO:0000313" key="5">
    <source>
        <dbReference type="EMBL" id="OBR64181.1"/>
    </source>
</evidence>